<dbReference type="AlphaFoldDB" id="A0A3P9M0Q2"/>
<evidence type="ECO:0000256" key="2">
    <source>
        <dbReference type="ARBA" id="ARBA00022737"/>
    </source>
</evidence>
<reference evidence="5 6" key="2">
    <citation type="submission" date="2017-04" db="EMBL/GenBank/DDBJ databases">
        <title>CpG methylation of centromeres and impact of large insertions on vertebrate speciation.</title>
        <authorList>
            <person name="Ichikawa K."/>
            <person name="Yoshimura J."/>
            <person name="Morishita S."/>
        </authorList>
    </citation>
    <scope>NUCLEOTIDE SEQUENCE</scope>
    <source>
        <strain evidence="5 6">HNI</strain>
    </source>
</reference>
<keyword evidence="3" id="KW-0863">Zinc-finger</keyword>
<reference key="1">
    <citation type="journal article" date="2007" name="Nature">
        <title>The medaka draft genome and insights into vertebrate genome evolution.</title>
        <authorList>
            <person name="Kasahara M."/>
            <person name="Naruse K."/>
            <person name="Sasaki S."/>
            <person name="Nakatani Y."/>
            <person name="Qu W."/>
            <person name="Ahsan B."/>
            <person name="Yamada T."/>
            <person name="Nagayasu Y."/>
            <person name="Doi K."/>
            <person name="Kasai Y."/>
            <person name="Jindo T."/>
            <person name="Kobayashi D."/>
            <person name="Shimada A."/>
            <person name="Toyoda A."/>
            <person name="Kuroki Y."/>
            <person name="Fujiyama A."/>
            <person name="Sasaki T."/>
            <person name="Shimizu A."/>
            <person name="Asakawa S."/>
            <person name="Shimizu N."/>
            <person name="Hashimoto S."/>
            <person name="Yang J."/>
            <person name="Lee Y."/>
            <person name="Matsushima K."/>
            <person name="Sugano S."/>
            <person name="Sakaizumi M."/>
            <person name="Narita T."/>
            <person name="Ohishi K."/>
            <person name="Haga S."/>
            <person name="Ohta F."/>
            <person name="Nomoto H."/>
            <person name="Nogata K."/>
            <person name="Morishita T."/>
            <person name="Endo T."/>
            <person name="Shin-I T."/>
            <person name="Takeda H."/>
            <person name="Morishita S."/>
            <person name="Kohara Y."/>
        </authorList>
    </citation>
    <scope>NUCLEOTIDE SEQUENCE [LARGE SCALE GENOMIC DNA]</scope>
    <source>
        <strain>Hd-rR</strain>
    </source>
</reference>
<keyword evidence="2" id="KW-0677">Repeat</keyword>
<reference evidence="5" key="3">
    <citation type="submission" date="2025-08" db="UniProtKB">
        <authorList>
            <consortium name="Ensembl"/>
        </authorList>
    </citation>
    <scope>IDENTIFICATION</scope>
    <source>
        <strain evidence="5">HNI</strain>
    </source>
</reference>
<dbReference type="FunFam" id="3.30.160.60:FF:000100">
    <property type="entry name" value="Zinc finger 45-like"/>
    <property type="match status" value="1"/>
</dbReference>
<name>A0A3P9M0Q2_ORYLA</name>
<evidence type="ECO:0000256" key="3">
    <source>
        <dbReference type="ARBA" id="ARBA00022771"/>
    </source>
</evidence>
<dbReference type="Gene3D" id="3.30.160.60">
    <property type="entry name" value="Classic Zinc Finger"/>
    <property type="match status" value="1"/>
</dbReference>
<keyword evidence="4" id="KW-0862">Zinc</keyword>
<evidence type="ECO:0000313" key="6">
    <source>
        <dbReference type="Proteomes" id="UP000265180"/>
    </source>
</evidence>
<dbReference type="SUPFAM" id="SSF57667">
    <property type="entry name" value="beta-beta-alpha zinc fingers"/>
    <property type="match status" value="1"/>
</dbReference>
<dbReference type="Proteomes" id="UP000265180">
    <property type="component" value="Chromosome 19"/>
</dbReference>
<evidence type="ECO:0008006" key="7">
    <source>
        <dbReference type="Google" id="ProtNLM"/>
    </source>
</evidence>
<sequence>PGETTPPPSATTVLKWRLKMHAISHTERPFACELCGKSFRQTFIFLIGVDDHVGINDP</sequence>
<keyword evidence="1" id="KW-0479">Metal-binding</keyword>
<evidence type="ECO:0000256" key="4">
    <source>
        <dbReference type="ARBA" id="ARBA00022833"/>
    </source>
</evidence>
<evidence type="ECO:0000256" key="1">
    <source>
        <dbReference type="ARBA" id="ARBA00022723"/>
    </source>
</evidence>
<evidence type="ECO:0000313" key="5">
    <source>
        <dbReference type="Ensembl" id="ENSORLP00020026583.1"/>
    </source>
</evidence>
<accession>A0A3P9M0Q2</accession>
<reference evidence="5" key="4">
    <citation type="submission" date="2025-09" db="UniProtKB">
        <authorList>
            <consortium name="Ensembl"/>
        </authorList>
    </citation>
    <scope>IDENTIFICATION</scope>
    <source>
        <strain evidence="5">HNI</strain>
    </source>
</reference>
<dbReference type="GO" id="GO:0008270">
    <property type="term" value="F:zinc ion binding"/>
    <property type="evidence" value="ECO:0007669"/>
    <property type="project" value="UniProtKB-KW"/>
</dbReference>
<organism evidence="5 6">
    <name type="scientific">Oryzias latipes</name>
    <name type="common">Japanese rice fish</name>
    <name type="synonym">Japanese killifish</name>
    <dbReference type="NCBI Taxonomy" id="8090"/>
    <lineage>
        <taxon>Eukaryota</taxon>
        <taxon>Metazoa</taxon>
        <taxon>Chordata</taxon>
        <taxon>Craniata</taxon>
        <taxon>Vertebrata</taxon>
        <taxon>Euteleostomi</taxon>
        <taxon>Actinopterygii</taxon>
        <taxon>Neopterygii</taxon>
        <taxon>Teleostei</taxon>
        <taxon>Neoteleostei</taxon>
        <taxon>Acanthomorphata</taxon>
        <taxon>Ovalentaria</taxon>
        <taxon>Atherinomorphae</taxon>
        <taxon>Beloniformes</taxon>
        <taxon>Adrianichthyidae</taxon>
        <taxon>Oryziinae</taxon>
        <taxon>Oryzias</taxon>
    </lineage>
</organism>
<proteinExistence type="predicted"/>
<dbReference type="InterPro" id="IPR036236">
    <property type="entry name" value="Znf_C2H2_sf"/>
</dbReference>
<dbReference type="Ensembl" id="ENSORLT00020001601.1">
    <property type="protein sequence ID" value="ENSORLP00020026583.1"/>
    <property type="gene ID" value="ENSORLG00020009139.1"/>
</dbReference>
<protein>
    <recommendedName>
        <fullName evidence="7">C2H2-type domain-containing protein</fullName>
    </recommendedName>
</protein>